<gene>
    <name evidence="1" type="ORF">CLV34_2339</name>
</gene>
<sequence length="42" mass="4470">MIRGAVAPAMNRLGLAGHVHRLGVPRNIRTTGFANPFRSSIG</sequence>
<dbReference type="Proteomes" id="UP000231586">
    <property type="component" value="Unassembled WGS sequence"/>
</dbReference>
<keyword evidence="2" id="KW-1185">Reference proteome</keyword>
<comment type="caution">
    <text evidence="1">The sequence shown here is derived from an EMBL/GenBank/DDBJ whole genome shotgun (WGS) entry which is preliminary data.</text>
</comment>
<reference evidence="1 2" key="1">
    <citation type="submission" date="2017-11" db="EMBL/GenBank/DDBJ databases">
        <title>Genomic Encyclopedia of Archaeal and Bacterial Type Strains, Phase II (KMG-II): From Individual Species to Whole Genera.</title>
        <authorList>
            <person name="Goeker M."/>
        </authorList>
    </citation>
    <scope>NUCLEOTIDE SEQUENCE [LARGE SCALE GENOMIC DNA]</scope>
    <source>
        <strain evidence="1 2">DSM 22413</strain>
    </source>
</reference>
<name>A0A2M8WJH0_9MICO</name>
<organism evidence="1 2">
    <name type="scientific">Luteimicrobium subarcticum</name>
    <dbReference type="NCBI Taxonomy" id="620910"/>
    <lineage>
        <taxon>Bacteria</taxon>
        <taxon>Bacillati</taxon>
        <taxon>Actinomycetota</taxon>
        <taxon>Actinomycetes</taxon>
        <taxon>Micrococcales</taxon>
        <taxon>Luteimicrobium</taxon>
    </lineage>
</organism>
<dbReference type="EMBL" id="PGTZ01000009">
    <property type="protein sequence ID" value="PJI91075.1"/>
    <property type="molecule type" value="Genomic_DNA"/>
</dbReference>
<protein>
    <submittedName>
        <fullName evidence="1">Uncharacterized protein</fullName>
    </submittedName>
</protein>
<dbReference type="AlphaFoldDB" id="A0A2M8WJH0"/>
<evidence type="ECO:0000313" key="1">
    <source>
        <dbReference type="EMBL" id="PJI91075.1"/>
    </source>
</evidence>
<evidence type="ECO:0000313" key="2">
    <source>
        <dbReference type="Proteomes" id="UP000231586"/>
    </source>
</evidence>
<accession>A0A2M8WJH0</accession>
<proteinExistence type="predicted"/>